<protein>
    <recommendedName>
        <fullName evidence="2">Cell shape-determining protein MreC</fullName>
    </recommendedName>
    <alternativeName>
        <fullName evidence="4">Cell shape protein MreC</fullName>
    </alternativeName>
</protein>
<evidence type="ECO:0000256" key="3">
    <source>
        <dbReference type="ARBA" id="ARBA00022960"/>
    </source>
</evidence>
<dbReference type="PANTHER" id="PTHR34138">
    <property type="entry name" value="CELL SHAPE-DETERMINING PROTEIN MREC"/>
    <property type="match status" value="1"/>
</dbReference>
<organism evidence="6">
    <name type="scientific">candidate division WOR-3 bacterium</name>
    <dbReference type="NCBI Taxonomy" id="2052148"/>
    <lineage>
        <taxon>Bacteria</taxon>
        <taxon>Bacteria division WOR-3</taxon>
    </lineage>
</organism>
<dbReference type="Pfam" id="PF04085">
    <property type="entry name" value="MreC"/>
    <property type="match status" value="1"/>
</dbReference>
<dbReference type="AlphaFoldDB" id="A0A7C1NEG6"/>
<dbReference type="Gene3D" id="2.40.10.350">
    <property type="entry name" value="Rod shape-determining protein MreC, domain 2"/>
    <property type="match status" value="1"/>
</dbReference>
<dbReference type="InterPro" id="IPR007221">
    <property type="entry name" value="MreC"/>
</dbReference>
<dbReference type="GO" id="GO:0008360">
    <property type="term" value="P:regulation of cell shape"/>
    <property type="evidence" value="ECO:0007669"/>
    <property type="project" value="UniProtKB-KW"/>
</dbReference>
<dbReference type="GO" id="GO:0005886">
    <property type="term" value="C:plasma membrane"/>
    <property type="evidence" value="ECO:0007669"/>
    <property type="project" value="TreeGrafter"/>
</dbReference>
<dbReference type="InterPro" id="IPR055342">
    <property type="entry name" value="MreC_beta-barrel_core"/>
</dbReference>
<evidence type="ECO:0000259" key="5">
    <source>
        <dbReference type="Pfam" id="PF04085"/>
    </source>
</evidence>
<dbReference type="InterPro" id="IPR042175">
    <property type="entry name" value="Cell/Rod_MreC_2"/>
</dbReference>
<name>A0A7C1NEG6_UNCW3</name>
<comment type="caution">
    <text evidence="6">The sequence shown here is derived from an EMBL/GenBank/DDBJ whole genome shotgun (WGS) entry which is preliminary data.</text>
</comment>
<accession>A0A7C1NEG6</accession>
<feature type="domain" description="Rod shape-determining protein MreC beta-barrel core" evidence="5">
    <location>
        <begin position="103"/>
        <end position="249"/>
    </location>
</feature>
<comment type="similarity">
    <text evidence="1">Belongs to the MreC family.</text>
</comment>
<reference evidence="6" key="1">
    <citation type="journal article" date="2020" name="mSystems">
        <title>Genome- and Community-Level Interaction Insights into Carbon Utilization and Element Cycling Functions of Hydrothermarchaeota in Hydrothermal Sediment.</title>
        <authorList>
            <person name="Zhou Z."/>
            <person name="Liu Y."/>
            <person name="Xu W."/>
            <person name="Pan J."/>
            <person name="Luo Z.H."/>
            <person name="Li M."/>
        </authorList>
    </citation>
    <scope>NUCLEOTIDE SEQUENCE [LARGE SCALE GENOMIC DNA]</scope>
    <source>
        <strain evidence="6">SpSt-265</strain>
    </source>
</reference>
<gene>
    <name evidence="6" type="ORF">ENP94_01740</name>
</gene>
<dbReference type="InterPro" id="IPR042177">
    <property type="entry name" value="Cell/Rod_1"/>
</dbReference>
<dbReference type="EMBL" id="DSLG01000002">
    <property type="protein sequence ID" value="HEA86717.1"/>
    <property type="molecule type" value="Genomic_DNA"/>
</dbReference>
<evidence type="ECO:0000256" key="1">
    <source>
        <dbReference type="ARBA" id="ARBA00009369"/>
    </source>
</evidence>
<dbReference type="PANTHER" id="PTHR34138:SF1">
    <property type="entry name" value="CELL SHAPE-DETERMINING PROTEIN MREC"/>
    <property type="match status" value="1"/>
</dbReference>
<sequence length="273" mass="29930">MPYKAAVSKYDRISVGIVILALLVNFIPPASKLKLTHPLAEVLLLPNRAIAFVKSFIAANRNLTQRMTQIACELAVENARLKSTRNDTSTISLGNANLLSSQIIARDMSTLKRFLLLNRGTVHKIQIGATAITPEGIVGRVIAVSPHQSLVQTILEPDFRIAALNSRNGELAICRPKYNNEDLLELDYVNPDADFKIGDTVLSSGLGGIFPKGLKIGIVIEIPTVQDVFKKVFVKPFVSLSKVDNIYIIVHNLHSPDTNSSLESLPFELNLPE</sequence>
<dbReference type="Gene3D" id="2.40.10.340">
    <property type="entry name" value="Rod shape-determining protein MreC, domain 1"/>
    <property type="match status" value="1"/>
</dbReference>
<evidence type="ECO:0000256" key="2">
    <source>
        <dbReference type="ARBA" id="ARBA00013855"/>
    </source>
</evidence>
<evidence type="ECO:0000313" key="6">
    <source>
        <dbReference type="EMBL" id="HEA86717.1"/>
    </source>
</evidence>
<proteinExistence type="inferred from homology"/>
<keyword evidence="3" id="KW-0133">Cell shape</keyword>
<evidence type="ECO:0000256" key="4">
    <source>
        <dbReference type="ARBA" id="ARBA00032089"/>
    </source>
</evidence>